<sequence length="185" mass="20089">MKKAILSGAILALILSGCSDSPKPQVDESTEEVKQVKEVAPVETETVSAENGNVINEDVTSSADSNEMNMASLESELVSAYFAFDKYDITSETRENISANASVANGNASAFMIKLEGNCDEWGSDEYNFALGLKRADAVKKALVSEGVDANRITMVSYGESNPVCNDKTRECWAKNRRVDYKLLP</sequence>
<protein>
    <recommendedName>
        <fullName evidence="6">Peptidoglycan-associated lipoprotein</fullName>
        <shortName evidence="6">PAL</shortName>
    </recommendedName>
</protein>
<evidence type="ECO:0000256" key="6">
    <source>
        <dbReference type="HAMAP-Rule" id="MF_02204"/>
    </source>
</evidence>
<dbReference type="InterPro" id="IPR036737">
    <property type="entry name" value="OmpA-like_sf"/>
</dbReference>
<evidence type="ECO:0000313" key="8">
    <source>
        <dbReference type="EMBL" id="QFR49002.1"/>
    </source>
</evidence>
<dbReference type="PRINTS" id="PR01021">
    <property type="entry name" value="OMPADOMAIN"/>
</dbReference>
<keyword evidence="5 6" id="KW-0449">Lipoprotein</keyword>
<keyword evidence="9" id="KW-1185">Reference proteome</keyword>
<dbReference type="Proteomes" id="UP000326944">
    <property type="component" value="Chromosome"/>
</dbReference>
<reference evidence="8 9" key="1">
    <citation type="submission" date="2019-09" db="EMBL/GenBank/DDBJ databases">
        <title>Sulfurimonas gotlandica sp. nov., a chemoautotrophic and psychrotolerant epsilonproteobacterium isolated from a pelagic redoxcline, and an emended description of the genus Sulfurimonas.</title>
        <authorList>
            <person name="Wang S."/>
            <person name="Jiang L."/>
            <person name="Shao S."/>
        </authorList>
    </citation>
    <scope>NUCLEOTIDE SEQUENCE [LARGE SCALE GENOMIC DNA]</scope>
    <source>
        <strain evidence="8 9">GYSZ_1</strain>
    </source>
</reference>
<name>A0A5P8NZX3_9BACT</name>
<dbReference type="PANTHER" id="PTHR30329:SF21">
    <property type="entry name" value="LIPOPROTEIN YIAD-RELATED"/>
    <property type="match status" value="1"/>
</dbReference>
<dbReference type="PANTHER" id="PTHR30329">
    <property type="entry name" value="STATOR ELEMENT OF FLAGELLAR MOTOR COMPLEX"/>
    <property type="match status" value="1"/>
</dbReference>
<evidence type="ECO:0000256" key="5">
    <source>
        <dbReference type="ARBA" id="ARBA00023288"/>
    </source>
</evidence>
<dbReference type="AlphaFoldDB" id="A0A5P8NZX3"/>
<keyword evidence="4 6" id="KW-0998">Cell outer membrane</keyword>
<keyword evidence="1 6" id="KW-0732">Signal</keyword>
<evidence type="ECO:0000256" key="3">
    <source>
        <dbReference type="ARBA" id="ARBA00023139"/>
    </source>
</evidence>
<gene>
    <name evidence="6" type="primary">pal</name>
    <name evidence="8" type="ORF">FJR48_04390</name>
</gene>
<dbReference type="EMBL" id="CP043617">
    <property type="protein sequence ID" value="QFR49002.1"/>
    <property type="molecule type" value="Genomic_DNA"/>
</dbReference>
<evidence type="ECO:0000256" key="1">
    <source>
        <dbReference type="ARBA" id="ARBA00022729"/>
    </source>
</evidence>
<evidence type="ECO:0000313" key="9">
    <source>
        <dbReference type="Proteomes" id="UP000326944"/>
    </source>
</evidence>
<dbReference type="GO" id="GO:0009279">
    <property type="term" value="C:cell outer membrane"/>
    <property type="evidence" value="ECO:0007669"/>
    <property type="project" value="UniProtKB-SubCell"/>
</dbReference>
<dbReference type="InterPro" id="IPR050330">
    <property type="entry name" value="Bact_OuterMem_StrucFunc"/>
</dbReference>
<dbReference type="CDD" id="cd07185">
    <property type="entry name" value="OmpA_C-like"/>
    <property type="match status" value="1"/>
</dbReference>
<organism evidence="8 9">
    <name type="scientific">Sulfurimonas lithotrophica</name>
    <dbReference type="NCBI Taxonomy" id="2590022"/>
    <lineage>
        <taxon>Bacteria</taxon>
        <taxon>Pseudomonadati</taxon>
        <taxon>Campylobacterota</taxon>
        <taxon>Epsilonproteobacteria</taxon>
        <taxon>Campylobacterales</taxon>
        <taxon>Sulfurimonadaceae</taxon>
        <taxon>Sulfurimonas</taxon>
    </lineage>
</organism>
<dbReference type="PROSITE" id="PS51123">
    <property type="entry name" value="OMPA_2"/>
    <property type="match status" value="1"/>
</dbReference>
<keyword evidence="3 6" id="KW-0564">Palmitate</keyword>
<comment type="subcellular location">
    <subcellularLocation>
        <location evidence="6">Cell outer membrane</location>
        <topology evidence="6">Lipid-anchor</topology>
    </subcellularLocation>
</comment>
<keyword evidence="2 6" id="KW-0472">Membrane</keyword>
<dbReference type="KEGG" id="sulg:FJR48_04390"/>
<dbReference type="Pfam" id="PF00691">
    <property type="entry name" value="OmpA"/>
    <property type="match status" value="1"/>
</dbReference>
<dbReference type="PROSITE" id="PS51257">
    <property type="entry name" value="PROKAR_LIPOPROTEIN"/>
    <property type="match status" value="1"/>
</dbReference>
<dbReference type="InterPro" id="IPR006664">
    <property type="entry name" value="OMP_bac"/>
</dbReference>
<evidence type="ECO:0000259" key="7">
    <source>
        <dbReference type="PROSITE" id="PS51123"/>
    </source>
</evidence>
<dbReference type="SUPFAM" id="SSF103088">
    <property type="entry name" value="OmpA-like"/>
    <property type="match status" value="1"/>
</dbReference>
<proteinExistence type="inferred from homology"/>
<dbReference type="GO" id="GO:0051301">
    <property type="term" value="P:cell division"/>
    <property type="evidence" value="ECO:0007669"/>
    <property type="project" value="InterPro"/>
</dbReference>
<dbReference type="RefSeq" id="WP_152306945.1">
    <property type="nucleotide sequence ID" value="NZ_CP043617.1"/>
</dbReference>
<evidence type="ECO:0000256" key="2">
    <source>
        <dbReference type="ARBA" id="ARBA00023136"/>
    </source>
</evidence>
<evidence type="ECO:0000256" key="4">
    <source>
        <dbReference type="ARBA" id="ARBA00023237"/>
    </source>
</evidence>
<dbReference type="HAMAP" id="MF_02204">
    <property type="entry name" value="Pal"/>
    <property type="match status" value="1"/>
</dbReference>
<dbReference type="InterPro" id="IPR006665">
    <property type="entry name" value="OmpA-like"/>
</dbReference>
<accession>A0A5P8NZX3</accession>
<dbReference type="OrthoDB" id="9809164at2"/>
<feature type="domain" description="OmpA-like" evidence="7">
    <location>
        <begin position="69"/>
        <end position="185"/>
    </location>
</feature>
<dbReference type="Gene3D" id="3.30.1330.60">
    <property type="entry name" value="OmpA-like domain"/>
    <property type="match status" value="1"/>
</dbReference>
<comment type="similarity">
    <text evidence="6">Belongs to the Pal lipoprotein family.</text>
</comment>
<dbReference type="InterPro" id="IPR039001">
    <property type="entry name" value="Pal"/>
</dbReference>